<gene>
    <name evidence="1" type="ORF">EVAR_31461_1</name>
</gene>
<sequence length="91" mass="10554">MKYRKRKTERSARDVTSRGEQIASLNLLFPLSEGATDGIFMLMANGPRAPIELLYRDRCKYPSPRTRREVTALCVRLRRVRTPYVAGGRRR</sequence>
<dbReference type="EMBL" id="BGZK01000513">
    <property type="protein sequence ID" value="GBP47921.1"/>
    <property type="molecule type" value="Genomic_DNA"/>
</dbReference>
<accession>A0A4C1WA61</accession>
<proteinExistence type="predicted"/>
<dbReference type="Proteomes" id="UP000299102">
    <property type="component" value="Unassembled WGS sequence"/>
</dbReference>
<keyword evidence="2" id="KW-1185">Reference proteome</keyword>
<organism evidence="1 2">
    <name type="scientific">Eumeta variegata</name>
    <name type="common">Bagworm moth</name>
    <name type="synonym">Eumeta japonica</name>
    <dbReference type="NCBI Taxonomy" id="151549"/>
    <lineage>
        <taxon>Eukaryota</taxon>
        <taxon>Metazoa</taxon>
        <taxon>Ecdysozoa</taxon>
        <taxon>Arthropoda</taxon>
        <taxon>Hexapoda</taxon>
        <taxon>Insecta</taxon>
        <taxon>Pterygota</taxon>
        <taxon>Neoptera</taxon>
        <taxon>Endopterygota</taxon>
        <taxon>Lepidoptera</taxon>
        <taxon>Glossata</taxon>
        <taxon>Ditrysia</taxon>
        <taxon>Tineoidea</taxon>
        <taxon>Psychidae</taxon>
        <taxon>Oiketicinae</taxon>
        <taxon>Eumeta</taxon>
    </lineage>
</organism>
<comment type="caution">
    <text evidence="1">The sequence shown here is derived from an EMBL/GenBank/DDBJ whole genome shotgun (WGS) entry which is preliminary data.</text>
</comment>
<protein>
    <submittedName>
        <fullName evidence="1">Uncharacterized protein</fullName>
    </submittedName>
</protein>
<name>A0A4C1WA61_EUMVA</name>
<reference evidence="1 2" key="1">
    <citation type="journal article" date="2019" name="Commun. Biol.">
        <title>The bagworm genome reveals a unique fibroin gene that provides high tensile strength.</title>
        <authorList>
            <person name="Kono N."/>
            <person name="Nakamura H."/>
            <person name="Ohtoshi R."/>
            <person name="Tomita M."/>
            <person name="Numata K."/>
            <person name="Arakawa K."/>
        </authorList>
    </citation>
    <scope>NUCLEOTIDE SEQUENCE [LARGE SCALE GENOMIC DNA]</scope>
</reference>
<evidence type="ECO:0000313" key="1">
    <source>
        <dbReference type="EMBL" id="GBP47921.1"/>
    </source>
</evidence>
<evidence type="ECO:0000313" key="2">
    <source>
        <dbReference type="Proteomes" id="UP000299102"/>
    </source>
</evidence>
<dbReference type="AlphaFoldDB" id="A0A4C1WA61"/>